<accession>A0AAN6P8F3</accession>
<keyword evidence="4" id="KW-1185">Reference proteome</keyword>
<evidence type="ECO:0000256" key="1">
    <source>
        <dbReference type="SAM" id="MobiDB-lite"/>
    </source>
</evidence>
<comment type="caution">
    <text evidence="3">The sequence shown here is derived from an EMBL/GenBank/DDBJ whole genome shotgun (WGS) entry which is preliminary data.</text>
</comment>
<proteinExistence type="predicted"/>
<evidence type="ECO:0000313" key="3">
    <source>
        <dbReference type="EMBL" id="KAK4031671.1"/>
    </source>
</evidence>
<evidence type="ECO:0000313" key="4">
    <source>
        <dbReference type="Proteomes" id="UP001303115"/>
    </source>
</evidence>
<dbReference type="InterPro" id="IPR010730">
    <property type="entry name" value="HET"/>
</dbReference>
<gene>
    <name evidence="3" type="ORF">C8A01DRAFT_21154</name>
</gene>
<reference evidence="4" key="1">
    <citation type="journal article" date="2023" name="Mol. Phylogenet. Evol.">
        <title>Genome-scale phylogeny and comparative genomics of the fungal order Sordariales.</title>
        <authorList>
            <person name="Hensen N."/>
            <person name="Bonometti L."/>
            <person name="Westerberg I."/>
            <person name="Brannstrom I.O."/>
            <person name="Guillou S."/>
            <person name="Cros-Aarteil S."/>
            <person name="Calhoun S."/>
            <person name="Haridas S."/>
            <person name="Kuo A."/>
            <person name="Mondo S."/>
            <person name="Pangilinan J."/>
            <person name="Riley R."/>
            <person name="LaButti K."/>
            <person name="Andreopoulos B."/>
            <person name="Lipzen A."/>
            <person name="Chen C."/>
            <person name="Yan M."/>
            <person name="Daum C."/>
            <person name="Ng V."/>
            <person name="Clum A."/>
            <person name="Steindorff A."/>
            <person name="Ohm R.A."/>
            <person name="Martin F."/>
            <person name="Silar P."/>
            <person name="Natvig D.O."/>
            <person name="Lalanne C."/>
            <person name="Gautier V."/>
            <person name="Ament-Velasquez S.L."/>
            <person name="Kruys A."/>
            <person name="Hutchinson M.I."/>
            <person name="Powell A.J."/>
            <person name="Barry K."/>
            <person name="Miller A.N."/>
            <person name="Grigoriev I.V."/>
            <person name="Debuchy R."/>
            <person name="Gladieux P."/>
            <person name="Hiltunen Thoren M."/>
            <person name="Johannesson H."/>
        </authorList>
    </citation>
    <scope>NUCLEOTIDE SEQUENCE [LARGE SCALE GENOMIC DNA]</scope>
    <source>
        <strain evidence="4">CBS 284.82</strain>
    </source>
</reference>
<feature type="domain" description="Heterokaryon incompatibility" evidence="2">
    <location>
        <begin position="258"/>
        <end position="398"/>
    </location>
</feature>
<dbReference type="AlphaFoldDB" id="A0AAN6P8F3"/>
<dbReference type="PANTHER" id="PTHR33112:SF10">
    <property type="entry name" value="TOL"/>
    <property type="match status" value="1"/>
</dbReference>
<dbReference type="EMBL" id="MU854731">
    <property type="protein sequence ID" value="KAK4031671.1"/>
    <property type="molecule type" value="Genomic_DNA"/>
</dbReference>
<evidence type="ECO:0000259" key="2">
    <source>
        <dbReference type="Pfam" id="PF06985"/>
    </source>
</evidence>
<name>A0AAN6P8F3_9PEZI</name>
<feature type="region of interest" description="Disordered" evidence="1">
    <location>
        <begin position="599"/>
        <end position="621"/>
    </location>
</feature>
<protein>
    <submittedName>
        <fullName evidence="3">HET domain protein</fullName>
    </submittedName>
</protein>
<dbReference type="Proteomes" id="UP001303115">
    <property type="component" value="Unassembled WGS sequence"/>
</dbReference>
<dbReference type="Pfam" id="PF06985">
    <property type="entry name" value="HET"/>
    <property type="match status" value="1"/>
</dbReference>
<dbReference type="PANTHER" id="PTHR33112">
    <property type="entry name" value="DOMAIN PROTEIN, PUTATIVE-RELATED"/>
    <property type="match status" value="1"/>
</dbReference>
<sequence length="718" mass="80057">MHLYSDRPPEDVFNFGLPLGPRESFVQVRDVRLTAPSERSIIGDREDGLCIYCQLLLLPDAPEYAAHQPCMGLLIRNWDRCQLCTLINVSIGRANPDWKARYDAGLADVASPDTRIWVRSMKSDKYSLMVATVGDGPSPNVQGTPIVWATSKSLGTTFPPTTRSRETLSYSMIYEIGSLTRRMIWEAYYDSEQSEASARLNVIKEWLGGCQSNHAACNRPSRQGSRPLPTRVLSISPRNAAIPFTIQLHEPDGESAPYIALSHCWGKSGPLRTVKSNIKQHKQGIAFEALPLSFKDVVVKAWYLGFRYLWIDSLCIIQDDNDDWEAEAARMAVVYSNATLTFAATEAADPSEGCCPLYTRAFAIPLEGDDKALVRFQDHLDLNNGDAALNTRGWAFQEAALSRRMVCFDNNQLLWKCSSRHESEDGLRVVSEATPSTGDWNVWACLAQLGGGEPSYAFWYKMMEDYSSRKFTFEKDKLPALAGIVEVFQDHVDDAPLVGLWRRDILRGLLWRADEPAERVSLPGVVPSWSWISVSGRVSWERLLLSVPPEDQLEVVSVEIDWAGHPMTSSISGAALTVHGRLKEAKVVKSGGLAYLHEIDKSSSTSSEPRTPENGQEETTLSGPELLGYCHLDLVKPVGPHVWCLEVYHGLQRQGPENPRNRAHQVLLLEPVDDSQCEFRRVGVGLLWRHSYRKGGGVMGNVVKETFLGVPRSTVVIL</sequence>
<organism evidence="3 4">
    <name type="scientific">Parachaetomium inaequale</name>
    <dbReference type="NCBI Taxonomy" id="2588326"/>
    <lineage>
        <taxon>Eukaryota</taxon>
        <taxon>Fungi</taxon>
        <taxon>Dikarya</taxon>
        <taxon>Ascomycota</taxon>
        <taxon>Pezizomycotina</taxon>
        <taxon>Sordariomycetes</taxon>
        <taxon>Sordariomycetidae</taxon>
        <taxon>Sordariales</taxon>
        <taxon>Chaetomiaceae</taxon>
        <taxon>Parachaetomium</taxon>
    </lineage>
</organism>